<dbReference type="EMBL" id="CM001487">
    <property type="protein sequence ID" value="EIM56913.1"/>
    <property type="molecule type" value="Genomic_DNA"/>
</dbReference>
<dbReference type="AlphaFoldDB" id="I5ASZ0"/>
<dbReference type="GO" id="GO:0003677">
    <property type="term" value="F:DNA binding"/>
    <property type="evidence" value="ECO:0007669"/>
    <property type="project" value="InterPro"/>
</dbReference>
<dbReference type="Gene3D" id="1.10.150.320">
    <property type="entry name" value="Photosystem II 12 kDa extrinsic protein"/>
    <property type="match status" value="1"/>
</dbReference>
<dbReference type="GO" id="GO:0006281">
    <property type="term" value="P:DNA repair"/>
    <property type="evidence" value="ECO:0007669"/>
    <property type="project" value="InterPro"/>
</dbReference>
<dbReference type="PANTHER" id="PTHR21180:SF32">
    <property type="entry name" value="ENDONUCLEASE_EXONUCLEASE_PHOSPHATASE FAMILY DOMAIN-CONTAINING PROTEIN 1"/>
    <property type="match status" value="1"/>
</dbReference>
<feature type="region of interest" description="Disordered" evidence="1">
    <location>
        <begin position="37"/>
        <end position="84"/>
    </location>
</feature>
<dbReference type="NCBIfam" id="TIGR00426">
    <property type="entry name" value="competence protein ComEA helix-hairpin-helix repeat region"/>
    <property type="match status" value="1"/>
</dbReference>
<evidence type="ECO:0000259" key="3">
    <source>
        <dbReference type="SMART" id="SM00278"/>
    </source>
</evidence>
<feature type="signal peptide" evidence="2">
    <location>
        <begin position="1"/>
        <end position="24"/>
    </location>
</feature>
<name>I5ASZ0_EUBC6</name>
<feature type="domain" description="Helix-hairpin-helix DNA-binding motif class 1" evidence="3">
    <location>
        <begin position="225"/>
        <end position="244"/>
    </location>
</feature>
<feature type="region of interest" description="Disordered" evidence="1">
    <location>
        <begin position="159"/>
        <end position="197"/>
    </location>
</feature>
<feature type="domain" description="Helix-hairpin-helix DNA-binding motif class 1" evidence="3">
    <location>
        <begin position="195"/>
        <end position="214"/>
    </location>
</feature>
<feature type="compositionally biased region" description="Basic and acidic residues" evidence="1">
    <location>
        <begin position="57"/>
        <end position="70"/>
    </location>
</feature>
<organism evidence="4 5">
    <name type="scientific">Eubacterium cellulosolvens (strain ATCC 43171 / JCM 9499 / 6)</name>
    <name type="common">Cillobacterium cellulosolvens</name>
    <dbReference type="NCBI Taxonomy" id="633697"/>
    <lineage>
        <taxon>Bacteria</taxon>
        <taxon>Bacillati</taxon>
        <taxon>Bacillota</taxon>
        <taxon>Clostridia</taxon>
        <taxon>Eubacteriales</taxon>
        <taxon>Eubacteriaceae</taxon>
        <taxon>Eubacterium</taxon>
    </lineage>
</organism>
<feature type="chain" id="PRO_5039463530" evidence="2">
    <location>
        <begin position="25"/>
        <end position="247"/>
    </location>
</feature>
<dbReference type="Gene3D" id="3.10.560.10">
    <property type="entry name" value="Outer membrane lipoprotein wza domain like"/>
    <property type="match status" value="1"/>
</dbReference>
<dbReference type="Proteomes" id="UP000005753">
    <property type="component" value="Chromosome"/>
</dbReference>
<dbReference type="SUPFAM" id="SSF47781">
    <property type="entry name" value="RuvA domain 2-like"/>
    <property type="match status" value="1"/>
</dbReference>
<dbReference type="Pfam" id="PF12836">
    <property type="entry name" value="HHH_3"/>
    <property type="match status" value="1"/>
</dbReference>
<dbReference type="PANTHER" id="PTHR21180">
    <property type="entry name" value="ENDONUCLEASE/EXONUCLEASE/PHOSPHATASE FAMILY DOMAIN-CONTAINING PROTEIN 1"/>
    <property type="match status" value="1"/>
</dbReference>
<protein>
    <submittedName>
        <fullName evidence="4">Competence protein ComEA-like protein with helix-hairpin-helix repeat region</fullName>
    </submittedName>
</protein>
<dbReference type="GO" id="GO:0015627">
    <property type="term" value="C:type II protein secretion system complex"/>
    <property type="evidence" value="ECO:0007669"/>
    <property type="project" value="TreeGrafter"/>
</dbReference>
<dbReference type="HOGENOM" id="CLU_052011_1_2_9"/>
<feature type="compositionally biased region" description="Low complexity" evidence="1">
    <location>
        <begin position="175"/>
        <end position="185"/>
    </location>
</feature>
<dbReference type="InterPro" id="IPR004509">
    <property type="entry name" value="Competence_ComEA_HhH"/>
</dbReference>
<dbReference type="GO" id="GO:0015628">
    <property type="term" value="P:protein secretion by the type II secretion system"/>
    <property type="evidence" value="ECO:0007669"/>
    <property type="project" value="TreeGrafter"/>
</dbReference>
<evidence type="ECO:0000313" key="5">
    <source>
        <dbReference type="Proteomes" id="UP000005753"/>
    </source>
</evidence>
<dbReference type="PROSITE" id="PS51257">
    <property type="entry name" value="PROKAR_LIPOPROTEIN"/>
    <property type="match status" value="1"/>
</dbReference>
<dbReference type="InterPro" id="IPR051675">
    <property type="entry name" value="Endo/Exo/Phosphatase_dom_1"/>
</dbReference>
<dbReference type="InterPro" id="IPR003583">
    <property type="entry name" value="Hlx-hairpin-Hlx_DNA-bd_motif"/>
</dbReference>
<dbReference type="STRING" id="633697.EubceDRAFT1_1096"/>
<evidence type="ECO:0000313" key="4">
    <source>
        <dbReference type="EMBL" id="EIM56913.1"/>
    </source>
</evidence>
<evidence type="ECO:0000256" key="2">
    <source>
        <dbReference type="SAM" id="SignalP"/>
    </source>
</evidence>
<dbReference type="InterPro" id="IPR019554">
    <property type="entry name" value="Soluble_ligand-bd"/>
</dbReference>
<reference evidence="4 5" key="2">
    <citation type="submission" date="2012-02" db="EMBL/GenBank/DDBJ databases">
        <title>Improved High-Quality Draft sequence of Eubacterium cellulosolvens 6.</title>
        <authorList>
            <consortium name="US DOE Joint Genome Institute"/>
            <person name="Lucas S."/>
            <person name="Han J."/>
            <person name="Lapidus A."/>
            <person name="Cheng J.-F."/>
            <person name="Goodwin L."/>
            <person name="Pitluck S."/>
            <person name="Peters L."/>
            <person name="Mikhailova N."/>
            <person name="Gu W."/>
            <person name="Detter J.C."/>
            <person name="Han C."/>
            <person name="Tapia R."/>
            <person name="Land M."/>
            <person name="Hauser L."/>
            <person name="Kyrpides N."/>
            <person name="Ivanova N."/>
            <person name="Pagani I."/>
            <person name="Johnson E."/>
            <person name="Mukhopadhyay B."/>
            <person name="Anderson I."/>
            <person name="Woyke T."/>
        </authorList>
    </citation>
    <scope>NUCLEOTIDE SEQUENCE [LARGE SCALE GENOMIC DNA]</scope>
    <source>
        <strain evidence="4 5">6</strain>
    </source>
</reference>
<sequence length="247" mass="26227">MRRIVKYMSILLGTLLLCSCGSPSVICVSETESFSESEGADRAAMADGGESGEETETYSRETDSEKRADTTGDSSGNAPAKAVSGGQESSEIYVYVCGAVQKPGVYQLPEGSRVFQAIEAAGGTREDAEDKALNRAQILSDGDQIIVYTAEEIRSGQAELYEPSGVTSGEGGSAGETSRASESGSKVNINTAGPEELQTLPGIGEARAEAIIRYREEHGRFSGIEEIQNISGIKQKAFEKIKDYIEV</sequence>
<dbReference type="OrthoDB" id="9790239at2"/>
<keyword evidence="5" id="KW-1185">Reference proteome</keyword>
<dbReference type="Pfam" id="PF10531">
    <property type="entry name" value="SLBB"/>
    <property type="match status" value="1"/>
</dbReference>
<reference evidence="4 5" key="1">
    <citation type="submission" date="2010-08" db="EMBL/GenBank/DDBJ databases">
        <authorList>
            <consortium name="US DOE Joint Genome Institute (JGI-PGF)"/>
            <person name="Lucas S."/>
            <person name="Copeland A."/>
            <person name="Lapidus A."/>
            <person name="Cheng J.-F."/>
            <person name="Bruce D."/>
            <person name="Goodwin L."/>
            <person name="Pitluck S."/>
            <person name="Land M.L."/>
            <person name="Hauser L."/>
            <person name="Chang Y.-J."/>
            <person name="Anderson I.J."/>
            <person name="Johnson E."/>
            <person name="Mulhopadhyay B."/>
            <person name="Kyrpides N."/>
            <person name="Woyke T.J."/>
        </authorList>
    </citation>
    <scope>NUCLEOTIDE SEQUENCE [LARGE SCALE GENOMIC DNA]</scope>
    <source>
        <strain evidence="4 5">6</strain>
    </source>
</reference>
<keyword evidence="2" id="KW-0732">Signal</keyword>
<dbReference type="SMART" id="SM00278">
    <property type="entry name" value="HhH1"/>
    <property type="match status" value="2"/>
</dbReference>
<gene>
    <name evidence="4" type="ORF">EubceDRAFT1_1096</name>
</gene>
<dbReference type="InterPro" id="IPR010994">
    <property type="entry name" value="RuvA_2-like"/>
</dbReference>
<accession>I5ASZ0</accession>
<evidence type="ECO:0000256" key="1">
    <source>
        <dbReference type="SAM" id="MobiDB-lite"/>
    </source>
</evidence>
<dbReference type="eggNOG" id="COG1555">
    <property type="taxonomic scope" value="Bacteria"/>
</dbReference>
<proteinExistence type="predicted"/>